<feature type="domain" description="Endonuclease/exonuclease/phosphatase" evidence="3">
    <location>
        <begin position="52"/>
        <end position="236"/>
    </location>
</feature>
<reference evidence="4" key="1">
    <citation type="submission" date="2019-08" db="EMBL/GenBank/DDBJ databases">
        <title>The improved chromosome-level genome for the pearl oyster Pinctada fucata martensii using PacBio sequencing and Hi-C.</title>
        <authorList>
            <person name="Zheng Z."/>
        </authorList>
    </citation>
    <scope>NUCLEOTIDE SEQUENCE</scope>
    <source>
        <strain evidence="4">ZZ-2019</strain>
        <tissue evidence="4">Adductor muscle</tissue>
    </source>
</reference>
<comment type="caution">
    <text evidence="4">The sequence shown here is derived from an EMBL/GenBank/DDBJ whole genome shotgun (WGS) entry which is preliminary data.</text>
</comment>
<dbReference type="PANTHER" id="PTHR47510">
    <property type="entry name" value="REVERSE TRANSCRIPTASE DOMAIN-CONTAINING PROTEIN"/>
    <property type="match status" value="1"/>
</dbReference>
<dbReference type="InterPro" id="IPR036691">
    <property type="entry name" value="Endo/exonu/phosph_ase_sf"/>
</dbReference>
<keyword evidence="2" id="KW-1133">Transmembrane helix</keyword>
<keyword evidence="2" id="KW-0472">Membrane</keyword>
<organism evidence="4 5">
    <name type="scientific">Pinctada imbricata</name>
    <name type="common">Atlantic pearl-oyster</name>
    <name type="synonym">Pinctada martensii</name>
    <dbReference type="NCBI Taxonomy" id="66713"/>
    <lineage>
        <taxon>Eukaryota</taxon>
        <taxon>Metazoa</taxon>
        <taxon>Spiralia</taxon>
        <taxon>Lophotrochozoa</taxon>
        <taxon>Mollusca</taxon>
        <taxon>Bivalvia</taxon>
        <taxon>Autobranchia</taxon>
        <taxon>Pteriomorphia</taxon>
        <taxon>Pterioida</taxon>
        <taxon>Pterioidea</taxon>
        <taxon>Pteriidae</taxon>
        <taxon>Pinctada</taxon>
    </lineage>
</organism>
<dbReference type="GO" id="GO:0003824">
    <property type="term" value="F:catalytic activity"/>
    <property type="evidence" value="ECO:0007669"/>
    <property type="project" value="InterPro"/>
</dbReference>
<keyword evidence="5" id="KW-1185">Reference proteome</keyword>
<feature type="region of interest" description="Disordered" evidence="1">
    <location>
        <begin position="13"/>
        <end position="32"/>
    </location>
</feature>
<evidence type="ECO:0000256" key="2">
    <source>
        <dbReference type="SAM" id="Phobius"/>
    </source>
</evidence>
<name>A0AA89BMV6_PINIB</name>
<dbReference type="Proteomes" id="UP001186944">
    <property type="component" value="Unassembled WGS sequence"/>
</dbReference>
<sequence length="667" mass="75260">MIMLCGDVELNPGPSLHDQSTDSNCTNSSSSIATSESNVSKLLKSCLSMVHLNIQSIKPKLHTIEYILKDFDLLCFTESWLNSDTDDNDIILTGFQKPFRNDRNDRPGGGVIVYAKKNVYCKRRYDFELPGLECIWIEIKNRHNHLLCGTFYRPPNSQSNVWDLIENSIELAFDSNIKDIIITGDFNENQLDPSKSKIRDITLTYNLHQLVSDPTSYTETSSTLIDLLLTNNPNLVELCEVSQPFLNTNRKIVEYLAIYLLTVFINLSKVYSQCTFPANLNGDWISADKGILYFNSTHISGYTHTFSAPGLPTTFTLGCREIQGSKYSLKAEESASIFAVAANFHTCLEIHEVNSDLFYYYIGKKTGSNINTTCPTDLQSVFSNLTITDSTGTELCPNSSLSACLNRAELDFVQDDCGKTTLSAGNNYRCIYSQTNTNGTYLSLYNTDATVDGTSTFRFACFAYKRGTATMYATESPKFCASGATPYDLPTDGRKYVYASIQATPEPPFVADLNYLFIIVAFVCIFLIIHIIVLARLLYKDYGCICLKKNLFKWPKKVKEIDIKKRERVKPIKFKTVATIATKLRAPYFRPKREINIYPIFDRSWDPMTLTEISVPQITTIYNDSIEEFMKGRLPRSASRNSLYSFDTIPWSSEATDSSSISSYSSY</sequence>
<feature type="transmembrane region" description="Helical" evidence="2">
    <location>
        <begin position="515"/>
        <end position="539"/>
    </location>
</feature>
<dbReference type="SUPFAM" id="SSF56219">
    <property type="entry name" value="DNase I-like"/>
    <property type="match status" value="1"/>
</dbReference>
<gene>
    <name evidence="4" type="ORF">FSP39_004356</name>
</gene>
<evidence type="ECO:0000313" key="4">
    <source>
        <dbReference type="EMBL" id="KAK3087298.1"/>
    </source>
</evidence>
<evidence type="ECO:0000259" key="3">
    <source>
        <dbReference type="Pfam" id="PF03372"/>
    </source>
</evidence>
<dbReference type="Pfam" id="PF03372">
    <property type="entry name" value="Exo_endo_phos"/>
    <property type="match status" value="1"/>
</dbReference>
<dbReference type="Gene3D" id="3.60.10.10">
    <property type="entry name" value="Endonuclease/exonuclease/phosphatase"/>
    <property type="match status" value="1"/>
</dbReference>
<dbReference type="InterPro" id="IPR005135">
    <property type="entry name" value="Endo/exonuclease/phosphatase"/>
</dbReference>
<keyword evidence="2" id="KW-0812">Transmembrane</keyword>
<accession>A0AA89BMV6</accession>
<evidence type="ECO:0000313" key="5">
    <source>
        <dbReference type="Proteomes" id="UP001186944"/>
    </source>
</evidence>
<dbReference type="EMBL" id="VSWD01000011">
    <property type="protein sequence ID" value="KAK3087298.1"/>
    <property type="molecule type" value="Genomic_DNA"/>
</dbReference>
<protein>
    <recommendedName>
        <fullName evidence="3">Endonuclease/exonuclease/phosphatase domain-containing protein</fullName>
    </recommendedName>
</protein>
<evidence type="ECO:0000256" key="1">
    <source>
        <dbReference type="SAM" id="MobiDB-lite"/>
    </source>
</evidence>
<feature type="compositionally biased region" description="Low complexity" evidence="1">
    <location>
        <begin position="21"/>
        <end position="32"/>
    </location>
</feature>
<dbReference type="AlphaFoldDB" id="A0AA89BMV6"/>
<dbReference type="PANTHER" id="PTHR47510:SF3">
    <property type="entry name" value="ENDO_EXONUCLEASE_PHOSPHATASE DOMAIN-CONTAINING PROTEIN"/>
    <property type="match status" value="1"/>
</dbReference>
<proteinExistence type="predicted"/>